<organism evidence="1 2">
    <name type="scientific">Streptomyces malaysiensis</name>
    <dbReference type="NCBI Taxonomy" id="92644"/>
    <lineage>
        <taxon>Bacteria</taxon>
        <taxon>Bacillati</taxon>
        <taxon>Actinomycetota</taxon>
        <taxon>Actinomycetes</taxon>
        <taxon>Kitasatosporales</taxon>
        <taxon>Streptomycetaceae</taxon>
        <taxon>Streptomyces</taxon>
        <taxon>Streptomyces violaceusniger group</taxon>
    </lineage>
</organism>
<gene>
    <name evidence="1" type="ORF">SMF913_10142</name>
</gene>
<keyword evidence="2" id="KW-1185">Reference proteome</keyword>
<proteinExistence type="predicted"/>
<sequence>MKERQSMDDPVFVIHGVANRDQEGFTATVADLQTASGLDMVPIYWGDLGADDRFVTAALPTRPVAVPGARKSGGLRGMNEPPSPVIPEPALVSALASAPQAPDQWTQVETAVRERLASAEQQAGSGMRDGPRHGDADGILEYLAGEWRTTEWLRRTDDSVLLFETGRSLAEALIEAADLRADGAGSYDGLRAGDEGEGRLRRMVRNRLRDLDRVAGAAIQATAGRLNDALRTKFGPGTTRFLGDVLVYQRHREAIHARVRQSIDSVDPALGRTSDRPVRVAAHSLGGVIAVDMATAAAPLWTSSLVTFGSQAAFLHACDPRGGQILPYSGSRPVVLPPSLARWTNLWEPLDMLAFVAAGVFQLHDGSAPVDICVPHPASTGLWTHSSYWDLPSVASEISTAMADR</sequence>
<dbReference type="Proteomes" id="UP000236520">
    <property type="component" value="Unassembled WGS sequence"/>
</dbReference>
<evidence type="ECO:0008006" key="3">
    <source>
        <dbReference type="Google" id="ProtNLM"/>
    </source>
</evidence>
<accession>A0A2J7Z1F9</accession>
<dbReference type="Gene3D" id="3.40.50.1820">
    <property type="entry name" value="alpha/beta hydrolase"/>
    <property type="match status" value="1"/>
</dbReference>
<dbReference type="InterPro" id="IPR029058">
    <property type="entry name" value="AB_hydrolase_fold"/>
</dbReference>
<dbReference type="EMBL" id="LJIW01000001">
    <property type="protein sequence ID" value="PNG94117.1"/>
    <property type="molecule type" value="Genomic_DNA"/>
</dbReference>
<evidence type="ECO:0000313" key="2">
    <source>
        <dbReference type="Proteomes" id="UP000236520"/>
    </source>
</evidence>
<comment type="caution">
    <text evidence="1">The sequence shown here is derived from an EMBL/GenBank/DDBJ whole genome shotgun (WGS) entry which is preliminary data.</text>
</comment>
<protein>
    <recommendedName>
        <fullName evidence="3">Alpha/beta hydrolase</fullName>
    </recommendedName>
</protein>
<dbReference type="SUPFAM" id="SSF53474">
    <property type="entry name" value="alpha/beta-Hydrolases"/>
    <property type="match status" value="1"/>
</dbReference>
<reference evidence="1 2" key="1">
    <citation type="submission" date="2015-09" db="EMBL/GenBank/DDBJ databases">
        <title>Genome sequence, genome mining and natural product profiling of a biocontrol bacterium Streptomyces malaysiensis F913.</title>
        <authorList>
            <person name="Xu Y."/>
            <person name="Wei J."/>
            <person name="Xie J."/>
            <person name="Li T."/>
            <person name="Zhou Z."/>
        </authorList>
    </citation>
    <scope>NUCLEOTIDE SEQUENCE [LARGE SCALE GENOMIC DNA]</scope>
    <source>
        <strain evidence="1 2">F913</strain>
    </source>
</reference>
<dbReference type="AlphaFoldDB" id="A0A2J7Z1F9"/>
<name>A0A2J7Z1F9_STRMQ</name>
<evidence type="ECO:0000313" key="1">
    <source>
        <dbReference type="EMBL" id="PNG94117.1"/>
    </source>
</evidence>